<name>A0A0V1AUY6_TRISP</name>
<dbReference type="Proteomes" id="UP000054776">
    <property type="component" value="Unassembled WGS sequence"/>
</dbReference>
<keyword evidence="5" id="KW-0675">Receptor</keyword>
<evidence type="ECO:0000256" key="3">
    <source>
        <dbReference type="SAM" id="Phobius"/>
    </source>
</evidence>
<evidence type="ECO:0000256" key="2">
    <source>
        <dbReference type="SAM" id="MobiDB-lite"/>
    </source>
</evidence>
<dbReference type="GO" id="GO:0045945">
    <property type="term" value="P:positive regulation of transcription by RNA polymerase III"/>
    <property type="evidence" value="ECO:0007669"/>
    <property type="project" value="TreeGrafter"/>
</dbReference>
<keyword evidence="3" id="KW-0812">Transmembrane</keyword>
<feature type="compositionally biased region" description="Low complexity" evidence="2">
    <location>
        <begin position="625"/>
        <end position="634"/>
    </location>
</feature>
<feature type="coiled-coil region" evidence="1">
    <location>
        <begin position="979"/>
        <end position="1010"/>
    </location>
</feature>
<keyword evidence="6" id="KW-1185">Reference proteome</keyword>
<feature type="compositionally biased region" description="Acidic residues" evidence="2">
    <location>
        <begin position="1220"/>
        <end position="1243"/>
    </location>
</feature>
<dbReference type="Pfam" id="PF10505">
    <property type="entry name" value="NARG2_C"/>
    <property type="match status" value="1"/>
</dbReference>
<comment type="caution">
    <text evidence="5">The sequence shown here is derived from an EMBL/GenBank/DDBJ whole genome shotgun (WGS) entry which is preliminary data.</text>
</comment>
<proteinExistence type="predicted"/>
<feature type="compositionally biased region" description="Polar residues" evidence="2">
    <location>
        <begin position="60"/>
        <end position="70"/>
    </location>
</feature>
<feature type="coiled-coil region" evidence="1">
    <location>
        <begin position="1046"/>
        <end position="1080"/>
    </location>
</feature>
<dbReference type="AlphaFoldDB" id="A0A0V1AUY6"/>
<feature type="compositionally biased region" description="Acidic residues" evidence="2">
    <location>
        <begin position="79"/>
        <end position="90"/>
    </location>
</feature>
<keyword evidence="3" id="KW-1133">Transmembrane helix</keyword>
<gene>
    <name evidence="5" type="primary">NARG2</name>
    <name evidence="5" type="ORF">T01_9375</name>
</gene>
<feature type="domain" description="Little elongation complex subunit 2 C-terminal" evidence="4">
    <location>
        <begin position="700"/>
        <end position="901"/>
    </location>
</feature>
<dbReference type="InParanoid" id="A0A0V1AUY6"/>
<sequence>MSSDYVTIRFVIWNLVVVFNRLCAYLHLISNINENRFSFILSICLDDDLEDSLQIDEPSDVNSAEVSVNTECPAPLSEDTGENVLNEEQEESKGEETETKNTLSGDGFHNVTLNVEDFQVSPTRCYKHHVEHWFAVFGPDGLEKAEQVVEKSDQKPTKSTILIKNQQNNNKGGKMKLLKKTNVRKKNRAKFAVNYEQIPKDSLAYLPDVSYGQHLSILSKRQHQIYIAMNVTYSLKNRFNFKNDKTNLNNVKASLAEEYVKFNEFVRNHTLSNVKDRYSKLPFAILKYTTDCILNRILRTCELIPEWFENAGSLKKDSSNDHAFMEFKQLLLKTGSVFEFHKPDLHRQAGIRFGDFESVVEKYPPTERSTKVHHSSRGWQFENCVFIHKDPNVRRLLKKYPANVVSTMSTIRALLTGSGWLCCQNFDIPIRIELLNDVNNVDGEKMKVLFALKPICSDCVTAPNARRLAAKYACKAFILRTLVTDIDMSYCNIGFFVFGVDGFFGLATLGLLALGFLEVAVAAVAFTFFGLAAALVFFADAAAAVVVEADLGFLGFFAFTFVLADDAPAVCFFVDFFTVFLTVVLAFLGFFTTAGLVSPTRKRPDAPVPLASLIAPDFKPQSEDLPSSNPNLPSTSGNKSNEEKAAKKGAKKPKLNDIFSEMLQNVPGFGVACNKKPKKNQEIPAELPSSYVEPETAGTQWHYNLWKLGSLNLIIRSNNDAVLKQPSDQSEVLRRVDISFAPKVEFQPCHGAEKLSIEELQYHYWTSWLKRTKQHFIPRVHYATGDILGVEKCSSDDLLRRISRDGLMGQNYSNLYRVLKSYDEGWYILRYNSKRSSMRIFKQTDNPDESSMKSEEIFDMQRPKSEWISEVRPEFAIAEIDPEVILQWHIIKKRIPCTFPPFDLEPIQPKKKKELLDEKSGDDKKRNMDGDVKWTELRSAVAHLRDRRTRHIAELMEMGTFKRNIEFLQEQRGLVGALVERTKQQLDRLNVELTDELDNFQQSAEQFAIEHSPFLPFVEEGKIYHENHSLQHEFEQVESYERKLRFDHLQAREHKARAEIAQLQQSIQIAENNLSEKRCLLSREMIILDELRLTYDRVERSSRVQVKHLKLALQTLREQSSAKRKRLQTLQNQLEAVCSGMGGCLHGRGSVGRGIIPTSPNRRSMSTTTTTTSTLFLHSRSGNFHQFQYHPKICINKQQQQQQLDAEFFPSLNTIRQSVDEDDDDDDYDNDDAYYDEDEEDKENNDQYY</sequence>
<accession>A0A0V1AUY6</accession>
<feature type="region of interest" description="Disordered" evidence="2">
    <location>
        <begin position="60"/>
        <end position="105"/>
    </location>
</feature>
<reference evidence="5 6" key="1">
    <citation type="submission" date="2015-01" db="EMBL/GenBank/DDBJ databases">
        <title>Evolution of Trichinella species and genotypes.</title>
        <authorList>
            <person name="Korhonen P.K."/>
            <person name="Edoardo P."/>
            <person name="Giuseppe L.R."/>
            <person name="Gasser R.B."/>
        </authorList>
    </citation>
    <scope>NUCLEOTIDE SEQUENCE [LARGE SCALE GENOMIC DNA]</scope>
    <source>
        <strain evidence="5">ISS3</strain>
    </source>
</reference>
<feature type="region of interest" description="Disordered" evidence="2">
    <location>
        <begin position="618"/>
        <end position="652"/>
    </location>
</feature>
<dbReference type="InterPro" id="IPR019535">
    <property type="entry name" value="ICE2_C"/>
</dbReference>
<dbReference type="EMBL" id="JYDH01000199">
    <property type="protein sequence ID" value="KRY28578.1"/>
    <property type="molecule type" value="Genomic_DNA"/>
</dbReference>
<feature type="transmembrane region" description="Helical" evidence="3">
    <location>
        <begin position="519"/>
        <end position="538"/>
    </location>
</feature>
<dbReference type="GO" id="GO:0008023">
    <property type="term" value="C:transcription elongation factor complex"/>
    <property type="evidence" value="ECO:0007669"/>
    <property type="project" value="InterPro"/>
</dbReference>
<feature type="transmembrane region" description="Helical" evidence="3">
    <location>
        <begin position="490"/>
        <end position="513"/>
    </location>
</feature>
<dbReference type="PANTHER" id="PTHR14633:SF3">
    <property type="entry name" value="LITTLE ELONGATION COMPLEX SUBUNIT 2"/>
    <property type="match status" value="1"/>
</dbReference>
<dbReference type="STRING" id="6334.A0A0V1AUY6"/>
<evidence type="ECO:0000256" key="1">
    <source>
        <dbReference type="SAM" id="Coils"/>
    </source>
</evidence>
<dbReference type="GO" id="GO:0042795">
    <property type="term" value="P:snRNA transcription by RNA polymerase II"/>
    <property type="evidence" value="ECO:0007669"/>
    <property type="project" value="TreeGrafter"/>
</dbReference>
<dbReference type="PANTHER" id="PTHR14633">
    <property type="entry name" value="LITTLE ELONGATION COMPLEX SUBUNIT 2"/>
    <property type="match status" value="1"/>
</dbReference>
<evidence type="ECO:0000313" key="5">
    <source>
        <dbReference type="EMBL" id="KRY28578.1"/>
    </source>
</evidence>
<keyword evidence="3" id="KW-0472">Membrane</keyword>
<keyword evidence="1" id="KW-0175">Coiled coil</keyword>
<feature type="transmembrane region" description="Helical" evidence="3">
    <location>
        <begin position="545"/>
        <end position="564"/>
    </location>
</feature>
<organism evidence="5 6">
    <name type="scientific">Trichinella spiralis</name>
    <name type="common">Trichina worm</name>
    <dbReference type="NCBI Taxonomy" id="6334"/>
    <lineage>
        <taxon>Eukaryota</taxon>
        <taxon>Metazoa</taxon>
        <taxon>Ecdysozoa</taxon>
        <taxon>Nematoda</taxon>
        <taxon>Enoplea</taxon>
        <taxon>Dorylaimia</taxon>
        <taxon>Trichinellida</taxon>
        <taxon>Trichinellidae</taxon>
        <taxon>Trichinella</taxon>
    </lineage>
</organism>
<dbReference type="GO" id="GO:0042796">
    <property type="term" value="P:snRNA transcription by RNA polymerase III"/>
    <property type="evidence" value="ECO:0007669"/>
    <property type="project" value="TreeGrafter"/>
</dbReference>
<evidence type="ECO:0000259" key="4">
    <source>
        <dbReference type="Pfam" id="PF10505"/>
    </source>
</evidence>
<dbReference type="OrthoDB" id="6288737at2759"/>
<evidence type="ECO:0000313" key="6">
    <source>
        <dbReference type="Proteomes" id="UP000054776"/>
    </source>
</evidence>
<feature type="transmembrane region" description="Helical" evidence="3">
    <location>
        <begin position="576"/>
        <end position="597"/>
    </location>
</feature>
<feature type="region of interest" description="Disordered" evidence="2">
    <location>
        <begin position="1216"/>
        <end position="1249"/>
    </location>
</feature>
<protein>
    <submittedName>
        <fullName evidence="5">NMDA receptor-regulated protein 2</fullName>
    </submittedName>
</protein>